<keyword evidence="1" id="KW-1133">Transmembrane helix</keyword>
<proteinExistence type="predicted"/>
<name>A0A6M2E0Z4_XENCH</name>
<accession>A0A6M2E0Z4</accession>
<keyword evidence="1" id="KW-0472">Membrane</keyword>
<evidence type="ECO:0000313" key="2">
    <source>
        <dbReference type="EMBL" id="NOV51018.1"/>
    </source>
</evidence>
<dbReference type="AlphaFoldDB" id="A0A6M2E0Z4"/>
<keyword evidence="1" id="KW-0812">Transmembrane</keyword>
<protein>
    <submittedName>
        <fullName evidence="2">Putative secreted protein</fullName>
    </submittedName>
</protein>
<feature type="transmembrane region" description="Helical" evidence="1">
    <location>
        <begin position="12"/>
        <end position="33"/>
    </location>
</feature>
<evidence type="ECO:0000256" key="1">
    <source>
        <dbReference type="SAM" id="Phobius"/>
    </source>
</evidence>
<dbReference type="EMBL" id="GIIL01007292">
    <property type="protein sequence ID" value="NOV51018.1"/>
    <property type="molecule type" value="Transcribed_RNA"/>
</dbReference>
<sequence length="75" mass="8408">MLMHFSFFYINNTYAFTIIFVIAGGIGILCISITNTCKHIHNSNATLIIANDRCRRTYLSVSAILKANIRNVAAR</sequence>
<reference evidence="2" key="1">
    <citation type="submission" date="2020-03" db="EMBL/GenBank/DDBJ databases">
        <title>Transcriptomic Profiling of the Digestive Tract of the Rat Flea, Xenopsylla cheopis, Following Blood Feeding and Infection with Yersinia pestis.</title>
        <authorList>
            <person name="Bland D.M."/>
            <person name="Martens C.A."/>
            <person name="Virtaneva K."/>
            <person name="Kanakabandi K."/>
            <person name="Long D."/>
            <person name="Rosenke R."/>
            <person name="Saturday G.A."/>
            <person name="Hoyt F.H."/>
            <person name="Bruno D.P."/>
            <person name="Ribeiro J.M.C."/>
            <person name="Hinnebusch J."/>
        </authorList>
    </citation>
    <scope>NUCLEOTIDE SEQUENCE</scope>
</reference>
<organism evidence="2">
    <name type="scientific">Xenopsylla cheopis</name>
    <name type="common">Oriental rat flea</name>
    <name type="synonym">Pulex cheopis</name>
    <dbReference type="NCBI Taxonomy" id="163159"/>
    <lineage>
        <taxon>Eukaryota</taxon>
        <taxon>Metazoa</taxon>
        <taxon>Ecdysozoa</taxon>
        <taxon>Arthropoda</taxon>
        <taxon>Hexapoda</taxon>
        <taxon>Insecta</taxon>
        <taxon>Pterygota</taxon>
        <taxon>Neoptera</taxon>
        <taxon>Endopterygota</taxon>
        <taxon>Siphonaptera</taxon>
        <taxon>Pulicidae</taxon>
        <taxon>Xenopsyllinae</taxon>
        <taxon>Xenopsylla</taxon>
    </lineage>
</organism>